<dbReference type="SUPFAM" id="SSF82895">
    <property type="entry name" value="TSP-1 type 1 repeat"/>
    <property type="match status" value="3"/>
</dbReference>
<evidence type="ECO:0000313" key="3">
    <source>
        <dbReference type="EMBL" id="CAH1800766.1"/>
    </source>
</evidence>
<dbReference type="PANTHER" id="PTHR22906:SF21">
    <property type="entry name" value="SEMA DOMAIN-CONTAINING PROTEIN"/>
    <property type="match status" value="1"/>
</dbReference>
<dbReference type="Proteomes" id="UP000749559">
    <property type="component" value="Unassembled WGS sequence"/>
</dbReference>
<name>A0A8S4QA18_OWEFU</name>
<keyword evidence="1" id="KW-0677">Repeat</keyword>
<comment type="caution">
    <text evidence="3">The sequence shown here is derived from an EMBL/GenBank/DDBJ whole genome shotgun (WGS) entry which is preliminary data.</text>
</comment>
<proteinExistence type="predicted"/>
<dbReference type="SUPFAM" id="SSF57603">
    <property type="entry name" value="FnI-like domain"/>
    <property type="match status" value="1"/>
</dbReference>
<accession>A0A8S4QA18</accession>
<keyword evidence="4" id="KW-1185">Reference proteome</keyword>
<dbReference type="Gene3D" id="2.10.70.10">
    <property type="entry name" value="Complement Module, domain 1"/>
    <property type="match status" value="1"/>
</dbReference>
<keyword evidence="2" id="KW-1015">Disulfide bond</keyword>
<dbReference type="SMART" id="SM00209">
    <property type="entry name" value="TSP1"/>
    <property type="match status" value="4"/>
</dbReference>
<dbReference type="Pfam" id="PF00090">
    <property type="entry name" value="TSP_1"/>
    <property type="match status" value="4"/>
</dbReference>
<organism evidence="3 4">
    <name type="scientific">Owenia fusiformis</name>
    <name type="common">Polychaete worm</name>
    <dbReference type="NCBI Taxonomy" id="6347"/>
    <lineage>
        <taxon>Eukaryota</taxon>
        <taxon>Metazoa</taxon>
        <taxon>Spiralia</taxon>
        <taxon>Lophotrochozoa</taxon>
        <taxon>Annelida</taxon>
        <taxon>Polychaeta</taxon>
        <taxon>Sedentaria</taxon>
        <taxon>Canalipalpata</taxon>
        <taxon>Sabellida</taxon>
        <taxon>Oweniida</taxon>
        <taxon>Oweniidae</taxon>
        <taxon>Owenia</taxon>
    </lineage>
</organism>
<sequence>RWGSWGRWKAGECSKQCGSGLSRRTRIRKKLPASYGTCTGSNVQTETVICNTKSCTVQGGCPQRSNRRYGFYPPWCCVNGIWHQPYQNHLYKCEKISDGIEITKSCPNGETFKIFSWNSCCCVKDGEGACCKWGEWGQWQYQRCSTTCGSGKRYKSRTRTGGPGCLGDSIETELIDCDLPPCPVGCKWSEFGPWSTYSSCTVTCGSGTIVKRRTRTKQQVPYGGSRYCIGKSYEDRTFTCSNPSRYGCKWSAWTPWQYRQCSTSCGSGRRYKSRTRSKLKVQGGSGCPGASIETGYMNCDNPPCGCRYNGRFYAEGSSFPSSDGCNTCTCRRGNVGCTEKLC</sequence>
<dbReference type="InterPro" id="IPR000884">
    <property type="entry name" value="TSP1_rpt"/>
</dbReference>
<protein>
    <submittedName>
        <fullName evidence="3">Uncharacterized protein</fullName>
    </submittedName>
</protein>
<dbReference type="AlphaFoldDB" id="A0A8S4QA18"/>
<evidence type="ECO:0000256" key="1">
    <source>
        <dbReference type="ARBA" id="ARBA00022737"/>
    </source>
</evidence>
<evidence type="ECO:0000313" key="4">
    <source>
        <dbReference type="Proteomes" id="UP000749559"/>
    </source>
</evidence>
<dbReference type="InterPro" id="IPR052065">
    <property type="entry name" value="Compl_asym_regulator"/>
</dbReference>
<dbReference type="OrthoDB" id="6142508at2759"/>
<dbReference type="PANTHER" id="PTHR22906">
    <property type="entry name" value="PROPERDIN"/>
    <property type="match status" value="1"/>
</dbReference>
<dbReference type="InterPro" id="IPR036383">
    <property type="entry name" value="TSP1_rpt_sf"/>
</dbReference>
<dbReference type="PROSITE" id="PS50092">
    <property type="entry name" value="TSP1"/>
    <property type="match status" value="4"/>
</dbReference>
<feature type="non-terminal residue" evidence="3">
    <location>
        <position position="342"/>
    </location>
</feature>
<evidence type="ECO:0000256" key="2">
    <source>
        <dbReference type="ARBA" id="ARBA00023157"/>
    </source>
</evidence>
<feature type="non-terminal residue" evidence="3">
    <location>
        <position position="1"/>
    </location>
</feature>
<reference evidence="3" key="1">
    <citation type="submission" date="2022-03" db="EMBL/GenBank/DDBJ databases">
        <authorList>
            <person name="Martin C."/>
        </authorList>
    </citation>
    <scope>NUCLEOTIDE SEQUENCE</scope>
</reference>
<dbReference type="EMBL" id="CAIIXF020000012">
    <property type="protein sequence ID" value="CAH1800766.1"/>
    <property type="molecule type" value="Genomic_DNA"/>
</dbReference>
<gene>
    <name evidence="3" type="ORF">OFUS_LOCUS24613</name>
</gene>
<dbReference type="Gene3D" id="2.20.100.10">
    <property type="entry name" value="Thrombospondin type-1 (TSP1) repeat"/>
    <property type="match status" value="4"/>
</dbReference>